<keyword evidence="1" id="KW-1133">Transmembrane helix</keyword>
<reference evidence="2 3" key="1">
    <citation type="submission" date="2020-08" db="EMBL/GenBank/DDBJ databases">
        <title>Genomic Encyclopedia of Type Strains, Phase IV (KMG-IV): sequencing the most valuable type-strain genomes for metagenomic binning, comparative biology and taxonomic classification.</title>
        <authorList>
            <person name="Goeker M."/>
        </authorList>
    </citation>
    <scope>NUCLEOTIDE SEQUENCE [LARGE SCALE GENOMIC DNA]</scope>
    <source>
        <strain evidence="2 3">DSM 105481</strain>
    </source>
</reference>
<protein>
    <submittedName>
        <fullName evidence="2">Nitrogen fixation-related uncharacterized protein</fullName>
    </submittedName>
</protein>
<keyword evidence="3" id="KW-1185">Reference proteome</keyword>
<feature type="transmembrane region" description="Helical" evidence="1">
    <location>
        <begin position="6"/>
        <end position="26"/>
    </location>
</feature>
<dbReference type="InterPro" id="IPR054381">
    <property type="entry name" value="CydS"/>
</dbReference>
<proteinExistence type="predicted"/>
<evidence type="ECO:0000313" key="2">
    <source>
        <dbReference type="EMBL" id="MBA9026625.1"/>
    </source>
</evidence>
<keyword evidence="1" id="KW-0472">Membrane</keyword>
<sequence>MTTFLIMVAPWIIIAIAIILLFVWGAKGKDPYH</sequence>
<dbReference type="RefSeq" id="WP_376766727.1">
    <property type="nucleotide sequence ID" value="NZ_JACJHX010000004.1"/>
</dbReference>
<organism evidence="2 3">
    <name type="scientific">Peribacillus huizhouensis</name>
    <dbReference type="NCBI Taxonomy" id="1501239"/>
    <lineage>
        <taxon>Bacteria</taxon>
        <taxon>Bacillati</taxon>
        <taxon>Bacillota</taxon>
        <taxon>Bacilli</taxon>
        <taxon>Bacillales</taxon>
        <taxon>Bacillaceae</taxon>
        <taxon>Peribacillus</taxon>
    </lineage>
</organism>
<accession>A0ABR6CPX0</accession>
<gene>
    <name evidence="2" type="ORF">HNP81_001910</name>
</gene>
<evidence type="ECO:0000256" key="1">
    <source>
        <dbReference type="SAM" id="Phobius"/>
    </source>
</evidence>
<dbReference type="Proteomes" id="UP000626697">
    <property type="component" value="Unassembled WGS sequence"/>
</dbReference>
<comment type="caution">
    <text evidence="2">The sequence shown here is derived from an EMBL/GenBank/DDBJ whole genome shotgun (WGS) entry which is preliminary data.</text>
</comment>
<keyword evidence="1" id="KW-0812">Transmembrane</keyword>
<dbReference type="Pfam" id="PF22282">
    <property type="entry name" value="CydS"/>
    <property type="match status" value="1"/>
</dbReference>
<evidence type="ECO:0000313" key="3">
    <source>
        <dbReference type="Proteomes" id="UP000626697"/>
    </source>
</evidence>
<name>A0ABR6CPX0_9BACI</name>
<dbReference type="EMBL" id="JACJHX010000004">
    <property type="protein sequence ID" value="MBA9026625.1"/>
    <property type="molecule type" value="Genomic_DNA"/>
</dbReference>